<comment type="caution">
    <text evidence="2">The sequence shown here is derived from an EMBL/GenBank/DDBJ whole genome shotgun (WGS) entry which is preliminary data.</text>
</comment>
<dbReference type="GO" id="GO:0016746">
    <property type="term" value="F:acyltransferase activity"/>
    <property type="evidence" value="ECO:0007669"/>
    <property type="project" value="UniProtKB-KW"/>
</dbReference>
<dbReference type="PROSITE" id="PS51186">
    <property type="entry name" value="GNAT"/>
    <property type="match status" value="1"/>
</dbReference>
<gene>
    <name evidence="2" type="ORF">ACFSUE_01585</name>
</gene>
<dbReference type="RefSeq" id="WP_253059256.1">
    <property type="nucleotide sequence ID" value="NZ_JAMXWM010000004.1"/>
</dbReference>
<dbReference type="Pfam" id="PF13508">
    <property type="entry name" value="Acetyltransf_7"/>
    <property type="match status" value="1"/>
</dbReference>
<organism evidence="2 3">
    <name type="scientific">Sporolactobacillus shoreicorticis</name>
    <dbReference type="NCBI Taxonomy" id="1923877"/>
    <lineage>
        <taxon>Bacteria</taxon>
        <taxon>Bacillati</taxon>
        <taxon>Bacillota</taxon>
        <taxon>Bacilli</taxon>
        <taxon>Bacillales</taxon>
        <taxon>Sporolactobacillaceae</taxon>
        <taxon>Sporolactobacillus</taxon>
    </lineage>
</organism>
<keyword evidence="2" id="KW-0808">Transferase</keyword>
<evidence type="ECO:0000313" key="3">
    <source>
        <dbReference type="Proteomes" id="UP001597399"/>
    </source>
</evidence>
<keyword evidence="2" id="KW-0012">Acyltransferase</keyword>
<proteinExistence type="predicted"/>
<dbReference type="EC" id="2.3.-.-" evidence="2"/>
<name>A0ABW5RYI2_9BACL</name>
<dbReference type="Gene3D" id="3.40.630.30">
    <property type="match status" value="1"/>
</dbReference>
<protein>
    <submittedName>
        <fullName evidence="2">GNAT family N-acetyltransferase</fullName>
        <ecNumber evidence="2">2.3.-.-</ecNumber>
    </submittedName>
</protein>
<evidence type="ECO:0000259" key="1">
    <source>
        <dbReference type="PROSITE" id="PS51186"/>
    </source>
</evidence>
<dbReference type="InterPro" id="IPR000182">
    <property type="entry name" value="GNAT_dom"/>
</dbReference>
<feature type="domain" description="N-acetyltransferase" evidence="1">
    <location>
        <begin position="3"/>
        <end position="155"/>
    </location>
</feature>
<dbReference type="SUPFAM" id="SSF55729">
    <property type="entry name" value="Acyl-CoA N-acyltransferases (Nat)"/>
    <property type="match status" value="1"/>
</dbReference>
<dbReference type="Proteomes" id="UP001597399">
    <property type="component" value="Unassembled WGS sequence"/>
</dbReference>
<keyword evidence="3" id="KW-1185">Reference proteome</keyword>
<reference evidence="3" key="1">
    <citation type="journal article" date="2019" name="Int. J. Syst. Evol. Microbiol.">
        <title>The Global Catalogue of Microorganisms (GCM) 10K type strain sequencing project: providing services to taxonomists for standard genome sequencing and annotation.</title>
        <authorList>
            <consortium name="The Broad Institute Genomics Platform"/>
            <consortium name="The Broad Institute Genome Sequencing Center for Infectious Disease"/>
            <person name="Wu L."/>
            <person name="Ma J."/>
        </authorList>
    </citation>
    <scope>NUCLEOTIDE SEQUENCE [LARGE SCALE GENOMIC DNA]</scope>
    <source>
        <strain evidence="3">TISTR 2466</strain>
    </source>
</reference>
<accession>A0ABW5RYI2</accession>
<dbReference type="EMBL" id="JBHUMQ010000003">
    <property type="protein sequence ID" value="MFD2692337.1"/>
    <property type="molecule type" value="Genomic_DNA"/>
</dbReference>
<evidence type="ECO:0000313" key="2">
    <source>
        <dbReference type="EMBL" id="MFD2692337.1"/>
    </source>
</evidence>
<sequence>MDHKLAPLKTIDFDLFYHLMKRSFPSAEFRPRSKERQLLNQANFTVLTRYDLSGKKIDGFIAEWSFSDFLFLEHIAVDPNLRGHGIGSKMLCNYLEQAKKPVLIEVEAPTTDLAVRRIRFYKRLGFSLSSFGYVQPDLGQAGDHIDLLLMQYPNLLTEDKFKQRKKEIFQSVYGGES</sequence>
<dbReference type="InterPro" id="IPR016181">
    <property type="entry name" value="Acyl_CoA_acyltransferase"/>
</dbReference>
<dbReference type="CDD" id="cd04301">
    <property type="entry name" value="NAT_SF"/>
    <property type="match status" value="1"/>
</dbReference>